<dbReference type="Pfam" id="PF03036">
    <property type="entry name" value="Perilipin"/>
    <property type="match status" value="1"/>
</dbReference>
<evidence type="ECO:0000313" key="5">
    <source>
        <dbReference type="Proteomes" id="UP000265040"/>
    </source>
</evidence>
<sequence length="105" mass="11289">MGPSAVARLAQLPVVHSACSKLLVLYADTKCNHPSLKSVCEVLENKVTALGSAACHRVSPVMVKLEPQISIANDVACRSLDWLETTFPVLHAPPEQVNLSFPLQS</sequence>
<evidence type="ECO:0000256" key="2">
    <source>
        <dbReference type="ARBA" id="ARBA00006311"/>
    </source>
</evidence>
<dbReference type="GeneTree" id="ENSGT00940000169889"/>
<comment type="similarity">
    <text evidence="2">Belongs to the perilipin family.</text>
</comment>
<dbReference type="PANTHER" id="PTHR14024:SF25">
    <property type="entry name" value="PERILIPIN-2"/>
    <property type="match status" value="1"/>
</dbReference>
<keyword evidence="5" id="KW-1185">Reference proteome</keyword>
<accession>A0A3Q1K2Z5</accession>
<evidence type="ECO:0000256" key="3">
    <source>
        <dbReference type="ARBA" id="ARBA00022677"/>
    </source>
</evidence>
<protein>
    <submittedName>
        <fullName evidence="4">Uncharacterized protein</fullName>
    </submittedName>
</protein>
<dbReference type="AlphaFoldDB" id="A0A3Q1K2Z5"/>
<evidence type="ECO:0000256" key="1">
    <source>
        <dbReference type="ARBA" id="ARBA00004502"/>
    </source>
</evidence>
<proteinExistence type="inferred from homology"/>
<evidence type="ECO:0000313" key="4">
    <source>
        <dbReference type="Ensembl" id="ENSATEP00000024821.1"/>
    </source>
</evidence>
<dbReference type="Ensembl" id="ENSATET00000025220.2">
    <property type="protein sequence ID" value="ENSATEP00000024821.1"/>
    <property type="gene ID" value="ENSATEG00000017230.2"/>
</dbReference>
<name>A0A3Q1K2Z5_ANATE</name>
<reference evidence="4" key="2">
    <citation type="submission" date="2025-08" db="UniProtKB">
        <authorList>
            <consortium name="Ensembl"/>
        </authorList>
    </citation>
    <scope>IDENTIFICATION</scope>
</reference>
<comment type="subcellular location">
    <subcellularLocation>
        <location evidence="1">Lipid droplet</location>
    </subcellularLocation>
</comment>
<reference evidence="4" key="3">
    <citation type="submission" date="2025-09" db="UniProtKB">
        <authorList>
            <consortium name="Ensembl"/>
        </authorList>
    </citation>
    <scope>IDENTIFICATION</scope>
</reference>
<dbReference type="OrthoDB" id="376826at2759"/>
<dbReference type="GO" id="GO:0005811">
    <property type="term" value="C:lipid droplet"/>
    <property type="evidence" value="ECO:0007669"/>
    <property type="project" value="UniProtKB-SubCell"/>
</dbReference>
<dbReference type="Proteomes" id="UP000265040">
    <property type="component" value="Chromosome 1"/>
</dbReference>
<dbReference type="GO" id="GO:0010890">
    <property type="term" value="P:positive regulation of triglyceride storage"/>
    <property type="evidence" value="ECO:0007669"/>
    <property type="project" value="TreeGrafter"/>
</dbReference>
<dbReference type="GO" id="GO:0005829">
    <property type="term" value="C:cytosol"/>
    <property type="evidence" value="ECO:0007669"/>
    <property type="project" value="TreeGrafter"/>
</dbReference>
<dbReference type="PANTHER" id="PTHR14024">
    <property type="entry name" value="PERILIPIN"/>
    <property type="match status" value="1"/>
</dbReference>
<dbReference type="InterPro" id="IPR004279">
    <property type="entry name" value="Perilipin"/>
</dbReference>
<reference evidence="4" key="1">
    <citation type="submission" date="2021-04" db="EMBL/GenBank/DDBJ databases">
        <authorList>
            <consortium name="Wellcome Sanger Institute Data Sharing"/>
        </authorList>
    </citation>
    <scope>NUCLEOTIDE SEQUENCE [LARGE SCALE GENOMIC DNA]</scope>
</reference>
<organism evidence="4 5">
    <name type="scientific">Anabas testudineus</name>
    <name type="common">Climbing perch</name>
    <name type="synonym">Anthias testudineus</name>
    <dbReference type="NCBI Taxonomy" id="64144"/>
    <lineage>
        <taxon>Eukaryota</taxon>
        <taxon>Metazoa</taxon>
        <taxon>Chordata</taxon>
        <taxon>Craniata</taxon>
        <taxon>Vertebrata</taxon>
        <taxon>Euteleostomi</taxon>
        <taxon>Actinopterygii</taxon>
        <taxon>Neopterygii</taxon>
        <taxon>Teleostei</taxon>
        <taxon>Neoteleostei</taxon>
        <taxon>Acanthomorphata</taxon>
        <taxon>Anabantaria</taxon>
        <taxon>Anabantiformes</taxon>
        <taxon>Anabantoidei</taxon>
        <taxon>Anabantidae</taxon>
        <taxon>Anabas</taxon>
    </lineage>
</organism>
<dbReference type="OMA" id="ANIRACK"/>
<dbReference type="InParanoid" id="A0A3Q1K2Z5"/>
<keyword evidence="3" id="KW-0551">Lipid droplet</keyword>
<dbReference type="GO" id="GO:0019915">
    <property type="term" value="P:lipid storage"/>
    <property type="evidence" value="ECO:0007669"/>
    <property type="project" value="TreeGrafter"/>
</dbReference>
<dbReference type="STRING" id="64144.ENSATEP00000024821"/>